<dbReference type="PANTHER" id="PTHR42085:SF1">
    <property type="entry name" value="F-BOX DOMAIN-CONTAINING PROTEIN"/>
    <property type="match status" value="1"/>
</dbReference>
<organism evidence="1 2">
    <name type="scientific">Exserohilum turcicum (strain 28A)</name>
    <name type="common">Northern leaf blight fungus</name>
    <name type="synonym">Setosphaeria turcica</name>
    <dbReference type="NCBI Taxonomy" id="671987"/>
    <lineage>
        <taxon>Eukaryota</taxon>
        <taxon>Fungi</taxon>
        <taxon>Dikarya</taxon>
        <taxon>Ascomycota</taxon>
        <taxon>Pezizomycotina</taxon>
        <taxon>Dothideomycetes</taxon>
        <taxon>Pleosporomycetidae</taxon>
        <taxon>Pleosporales</taxon>
        <taxon>Pleosporineae</taxon>
        <taxon>Pleosporaceae</taxon>
        <taxon>Exserohilum</taxon>
    </lineage>
</organism>
<dbReference type="AlphaFoldDB" id="R0II82"/>
<dbReference type="STRING" id="671987.R0II82"/>
<dbReference type="Proteomes" id="UP000016935">
    <property type="component" value="Unassembled WGS sequence"/>
</dbReference>
<name>R0II82_EXST2</name>
<dbReference type="HOGENOM" id="CLU_055163_2_0_1"/>
<dbReference type="GeneID" id="19398783"/>
<dbReference type="OrthoDB" id="288942at2759"/>
<reference evidence="1 2" key="2">
    <citation type="journal article" date="2013" name="PLoS Genet.">
        <title>Comparative genome structure, secondary metabolite, and effector coding capacity across Cochliobolus pathogens.</title>
        <authorList>
            <person name="Condon B.J."/>
            <person name="Leng Y."/>
            <person name="Wu D."/>
            <person name="Bushley K.E."/>
            <person name="Ohm R.A."/>
            <person name="Otillar R."/>
            <person name="Martin J."/>
            <person name="Schackwitz W."/>
            <person name="Grimwood J."/>
            <person name="MohdZainudin N."/>
            <person name="Xue C."/>
            <person name="Wang R."/>
            <person name="Manning V.A."/>
            <person name="Dhillon B."/>
            <person name="Tu Z.J."/>
            <person name="Steffenson B.J."/>
            <person name="Salamov A."/>
            <person name="Sun H."/>
            <person name="Lowry S."/>
            <person name="LaButti K."/>
            <person name="Han J."/>
            <person name="Copeland A."/>
            <person name="Lindquist E."/>
            <person name="Barry K."/>
            <person name="Schmutz J."/>
            <person name="Baker S.E."/>
            <person name="Ciuffetti L.M."/>
            <person name="Grigoriev I.V."/>
            <person name="Zhong S."/>
            <person name="Turgeon B.G."/>
        </authorList>
    </citation>
    <scope>NUCLEOTIDE SEQUENCE [LARGE SCALE GENOMIC DNA]</scope>
    <source>
        <strain evidence="2">28A</strain>
    </source>
</reference>
<accession>R0II82</accession>
<dbReference type="EMBL" id="KB908703">
    <property type="protein sequence ID" value="EOA84631.1"/>
    <property type="molecule type" value="Genomic_DNA"/>
</dbReference>
<dbReference type="RefSeq" id="XP_008027221.1">
    <property type="nucleotide sequence ID" value="XM_008029030.1"/>
</dbReference>
<dbReference type="eggNOG" id="ENOG502S7C4">
    <property type="taxonomic scope" value="Eukaryota"/>
</dbReference>
<protein>
    <submittedName>
        <fullName evidence="1">Uncharacterized protein</fullName>
    </submittedName>
</protein>
<dbReference type="InterPro" id="IPR038883">
    <property type="entry name" value="AN11006-like"/>
</dbReference>
<sequence>MALDLASAPTNLQLQSPLFGILPGEIRNEIFELALMQEEDNAEAYPEDSYWYRPGFAGPHKGSSALLRTCRLAYKEGQKVFLKNLEWAFWFDRGPEGRTTKDACERFFNNLTPQAAEALQKVRFFTQMYWLERGQNTFYLFSLAKFRPTQLTITIRYSDWWFWENDEPLRMHEDWLRYFRGSPGLRTLKVEYETLEWKKEEMMRIVRRNKAWKLPVRREGARFEDHDLEGYLSAETTELKEWTWRGTSRLGGQTWNHHGAADTVQYVVVMDTWRFVEGQLSESELEGRVAPWSSMWLSWSFRESSY</sequence>
<proteinExistence type="predicted"/>
<keyword evidence="2" id="KW-1185">Reference proteome</keyword>
<dbReference type="PANTHER" id="PTHR42085">
    <property type="entry name" value="F-BOX DOMAIN-CONTAINING PROTEIN"/>
    <property type="match status" value="1"/>
</dbReference>
<gene>
    <name evidence="1" type="ORF">SETTUDRAFT_163519</name>
</gene>
<evidence type="ECO:0000313" key="1">
    <source>
        <dbReference type="EMBL" id="EOA84631.1"/>
    </source>
</evidence>
<evidence type="ECO:0000313" key="2">
    <source>
        <dbReference type="Proteomes" id="UP000016935"/>
    </source>
</evidence>
<reference evidence="1 2" key="1">
    <citation type="journal article" date="2012" name="PLoS Pathog.">
        <title>Diverse lifestyles and strategies of plant pathogenesis encoded in the genomes of eighteen Dothideomycetes fungi.</title>
        <authorList>
            <person name="Ohm R.A."/>
            <person name="Feau N."/>
            <person name="Henrissat B."/>
            <person name="Schoch C.L."/>
            <person name="Horwitz B.A."/>
            <person name="Barry K.W."/>
            <person name="Condon B.J."/>
            <person name="Copeland A.C."/>
            <person name="Dhillon B."/>
            <person name="Glaser F."/>
            <person name="Hesse C.N."/>
            <person name="Kosti I."/>
            <person name="LaButti K."/>
            <person name="Lindquist E.A."/>
            <person name="Lucas S."/>
            <person name="Salamov A.A."/>
            <person name="Bradshaw R.E."/>
            <person name="Ciuffetti L."/>
            <person name="Hamelin R.C."/>
            <person name="Kema G.H.J."/>
            <person name="Lawrence C."/>
            <person name="Scott J.A."/>
            <person name="Spatafora J.W."/>
            <person name="Turgeon B.G."/>
            <person name="de Wit P.J.G.M."/>
            <person name="Zhong S."/>
            <person name="Goodwin S.B."/>
            <person name="Grigoriev I.V."/>
        </authorList>
    </citation>
    <scope>NUCLEOTIDE SEQUENCE [LARGE SCALE GENOMIC DNA]</scope>
    <source>
        <strain evidence="2">28A</strain>
    </source>
</reference>